<evidence type="ECO:0000256" key="1">
    <source>
        <dbReference type="ARBA" id="ARBA00004141"/>
    </source>
</evidence>
<feature type="compositionally biased region" description="Gly residues" evidence="5">
    <location>
        <begin position="1021"/>
        <end position="1030"/>
    </location>
</feature>
<feature type="transmembrane region" description="Helical" evidence="6">
    <location>
        <begin position="619"/>
        <end position="639"/>
    </location>
</feature>
<feature type="transmembrane region" description="Helical" evidence="6">
    <location>
        <begin position="291"/>
        <end position="316"/>
    </location>
</feature>
<feature type="region of interest" description="Disordered" evidence="5">
    <location>
        <begin position="77"/>
        <end position="98"/>
    </location>
</feature>
<feature type="compositionally biased region" description="Polar residues" evidence="5">
    <location>
        <begin position="859"/>
        <end position="875"/>
    </location>
</feature>
<dbReference type="Proteomes" id="UP000239649">
    <property type="component" value="Unassembled WGS sequence"/>
</dbReference>
<feature type="domain" description="STAS" evidence="7">
    <location>
        <begin position="722"/>
        <end position="844"/>
    </location>
</feature>
<keyword evidence="4 6" id="KW-0472">Membrane</keyword>
<protein>
    <submittedName>
        <fullName evidence="8">Sulfate Permease Family</fullName>
    </submittedName>
</protein>
<evidence type="ECO:0000256" key="4">
    <source>
        <dbReference type="ARBA" id="ARBA00023136"/>
    </source>
</evidence>
<keyword evidence="3 6" id="KW-1133">Transmembrane helix</keyword>
<dbReference type="STRING" id="554055.A0A2P6V441"/>
<name>A0A2P6V441_9CHLO</name>
<evidence type="ECO:0000256" key="2">
    <source>
        <dbReference type="ARBA" id="ARBA00022692"/>
    </source>
</evidence>
<dbReference type="PANTHER" id="PTHR43310">
    <property type="entry name" value="SULFATE TRANSPORTER YBAR-RELATED"/>
    <property type="match status" value="1"/>
</dbReference>
<dbReference type="Gene3D" id="2.60.120.10">
    <property type="entry name" value="Jelly Rolls"/>
    <property type="match status" value="1"/>
</dbReference>
<reference evidence="8 9" key="1">
    <citation type="journal article" date="2018" name="Plant J.">
        <title>Genome sequences of Chlorella sorokiniana UTEX 1602 and Micractinium conductrix SAG 241.80: implications to maltose excretion by a green alga.</title>
        <authorList>
            <person name="Arriola M.B."/>
            <person name="Velmurugan N."/>
            <person name="Zhang Y."/>
            <person name="Plunkett M.H."/>
            <person name="Hondzo H."/>
            <person name="Barney B.M."/>
        </authorList>
    </citation>
    <scope>NUCLEOTIDE SEQUENCE [LARGE SCALE GENOMIC DNA]</scope>
    <source>
        <strain evidence="8 9">SAG 241.80</strain>
    </source>
</reference>
<evidence type="ECO:0000256" key="3">
    <source>
        <dbReference type="ARBA" id="ARBA00022989"/>
    </source>
</evidence>
<feature type="transmembrane region" description="Helical" evidence="6">
    <location>
        <begin position="387"/>
        <end position="408"/>
    </location>
</feature>
<dbReference type="InterPro" id="IPR011547">
    <property type="entry name" value="SLC26A/SulP_dom"/>
</dbReference>
<accession>A0A2P6V441</accession>
<dbReference type="Gene3D" id="3.30.750.24">
    <property type="entry name" value="STAS domain"/>
    <property type="match status" value="1"/>
</dbReference>
<keyword evidence="2 6" id="KW-0812">Transmembrane</keyword>
<dbReference type="InterPro" id="IPR002645">
    <property type="entry name" value="STAS_dom"/>
</dbReference>
<dbReference type="InterPro" id="IPR036513">
    <property type="entry name" value="STAS_dom_sf"/>
</dbReference>
<sequence>MEGGGPPGRTAAPQPIPGARPLAVGEGAAWAVLVSGGASQADTASVTASMAEGLFSSSLRRHSEGYGSSLGGHGHGAWLSSSPHPTALRGGMQARPPLYRSPSLNHQGSGVALLAHDEYAEDEEERVAAAAAAAQACAVEAGTPPFSLGPDRRSSLDMRASMDRRSSLDRVDLSARPQRWHLGALHPAEGSELAEPLLSGDSDNGALSPLPGTPQAKASTLEAAEAVVGGSASAPVGVVRSSAADADGPQTDLTRALVFGVINSVATIPALVAYAAIVFKDPIYAPYLDLLCKFFFLSSAVHQTVFCLLSTLPFSVGQVQDVGLIFLSAMATSIAGLCLDAGRDAATALGTSLLTMSIATFFTGAMTLLVAHYKLAQLVQYLPLPVIGGYLSFVGYFCVASGIGLGVTQDIDTLSSWASLFCADSLIKLVPTLAACLAMIFTLKHFSHPLALPTVLLTINVLFHLVRLALGISLEQAMDAHWVIRPAEGTQKFWELWDLFNIHDWSFSGIYWPGITEQVVKTLGLALVVIFGSAMDIAAIQQDLRTVKVDFNREMVTVAVSNMATGAAGCGYTGSYIFSQTIFTMRAGVFSRWNGVVVALSEYIMFALPFPVIQYMPNFFFGALLLWFGIEISRDWLVLSYSKMTRTEYGLLLATFGAIMQWGLEGGIAAGFVLSSLYFAYAYAQSQVASIGTSAARSSVVRTVEQQAALQMLGVRLACTSLSGFVFFGSANTIGQKLQEEAEKLGAREVHTAAAAQEAEDAIEASMRSMGETYVGVKHTQAVAALAAAPAYLVLDFSHVRGLDATGARTMGVVHNDLAQHGVILVVTAADHHGIRPLLLAHGVPLPPAPMHWPPEMAQPQTTDVVASTRGSQAGSPRRGGSLAAEQPWESGQYPDEVFSEEGGQLPSCLEFRTLEEGLRYCEDQLLEVAVRYGLCPAPSALMPLADMLASHLQKLPLGGLDPAGVASALRRYMSVVSLSAGQLLWKVDDPAQELFIIEKGSVRVDEFVHVDADEASKQGKGSGGSGGGDAPSALAPAERTARAARAISSGSAASLPDRSGSGQRVLTRSYECGPGCVVGSTDFYLARPHGTRAVCRSSVARVLRVTRSAMERMAAEVPQALNVLQLAVMRANTLDLSEAAAQGSGGPSLPQ</sequence>
<dbReference type="Pfam" id="PF00916">
    <property type="entry name" value="Sulfate_transp"/>
    <property type="match status" value="1"/>
</dbReference>
<evidence type="ECO:0000259" key="7">
    <source>
        <dbReference type="PROSITE" id="PS50801"/>
    </source>
</evidence>
<evidence type="ECO:0000256" key="6">
    <source>
        <dbReference type="SAM" id="Phobius"/>
    </source>
</evidence>
<feature type="transmembrane region" description="Helical" evidence="6">
    <location>
        <begin position="353"/>
        <end position="375"/>
    </location>
</feature>
<feature type="transmembrane region" description="Helical" evidence="6">
    <location>
        <begin position="256"/>
        <end position="279"/>
    </location>
</feature>
<feature type="transmembrane region" description="Helical" evidence="6">
    <location>
        <begin position="322"/>
        <end position="341"/>
    </location>
</feature>
<feature type="region of interest" description="Disordered" evidence="5">
    <location>
        <begin position="859"/>
        <end position="887"/>
    </location>
</feature>
<organism evidence="8 9">
    <name type="scientific">Micractinium conductrix</name>
    <dbReference type="NCBI Taxonomy" id="554055"/>
    <lineage>
        <taxon>Eukaryota</taxon>
        <taxon>Viridiplantae</taxon>
        <taxon>Chlorophyta</taxon>
        <taxon>core chlorophytes</taxon>
        <taxon>Trebouxiophyceae</taxon>
        <taxon>Chlorellales</taxon>
        <taxon>Chlorellaceae</taxon>
        <taxon>Chlorella clade</taxon>
        <taxon>Micractinium</taxon>
    </lineage>
</organism>
<proteinExistence type="predicted"/>
<feature type="transmembrane region" description="Helical" evidence="6">
    <location>
        <begin position="651"/>
        <end position="681"/>
    </location>
</feature>
<dbReference type="AlphaFoldDB" id="A0A2P6V441"/>
<dbReference type="InterPro" id="IPR018490">
    <property type="entry name" value="cNMP-bd_dom_sf"/>
</dbReference>
<keyword evidence="9" id="KW-1185">Reference proteome</keyword>
<dbReference type="Pfam" id="PF01740">
    <property type="entry name" value="STAS"/>
    <property type="match status" value="1"/>
</dbReference>
<dbReference type="PANTHER" id="PTHR43310:SF2">
    <property type="entry name" value="SLC26A_SULP TRANSPORTER DOMAIN-CONTAINING PROTEIN"/>
    <property type="match status" value="1"/>
</dbReference>
<dbReference type="InterPro" id="IPR014710">
    <property type="entry name" value="RmlC-like_jellyroll"/>
</dbReference>
<comment type="caution">
    <text evidence="8">The sequence shown here is derived from an EMBL/GenBank/DDBJ whole genome shotgun (WGS) entry which is preliminary data.</text>
</comment>
<feature type="transmembrane region" description="Helical" evidence="6">
    <location>
        <begin position="420"/>
        <end position="443"/>
    </location>
</feature>
<dbReference type="GO" id="GO:0016020">
    <property type="term" value="C:membrane"/>
    <property type="evidence" value="ECO:0007669"/>
    <property type="project" value="UniProtKB-SubCell"/>
</dbReference>
<comment type="subcellular location">
    <subcellularLocation>
        <location evidence="1">Membrane</location>
        <topology evidence="1">Multi-pass membrane protein</topology>
    </subcellularLocation>
</comment>
<dbReference type="OrthoDB" id="409725at2759"/>
<feature type="transmembrane region" description="Helical" evidence="6">
    <location>
        <begin position="593"/>
        <end position="613"/>
    </location>
</feature>
<dbReference type="SUPFAM" id="SSF51206">
    <property type="entry name" value="cAMP-binding domain-like"/>
    <property type="match status" value="1"/>
</dbReference>
<dbReference type="InterPro" id="IPR052706">
    <property type="entry name" value="Membrane-Transporter-like"/>
</dbReference>
<evidence type="ECO:0000313" key="9">
    <source>
        <dbReference type="Proteomes" id="UP000239649"/>
    </source>
</evidence>
<evidence type="ECO:0000256" key="5">
    <source>
        <dbReference type="SAM" id="MobiDB-lite"/>
    </source>
</evidence>
<feature type="region of interest" description="Disordered" evidence="5">
    <location>
        <begin position="1"/>
        <end position="21"/>
    </location>
</feature>
<gene>
    <name evidence="8" type="ORF">C2E20_7604</name>
</gene>
<evidence type="ECO:0000313" key="8">
    <source>
        <dbReference type="EMBL" id="PSC68854.1"/>
    </source>
</evidence>
<feature type="region of interest" description="Disordered" evidence="5">
    <location>
        <begin position="1015"/>
        <end position="1040"/>
    </location>
</feature>
<feature type="region of interest" description="Disordered" evidence="5">
    <location>
        <begin position="194"/>
        <end position="215"/>
    </location>
</feature>
<dbReference type="PROSITE" id="PS50801">
    <property type="entry name" value="STAS"/>
    <property type="match status" value="1"/>
</dbReference>
<feature type="transmembrane region" description="Helical" evidence="6">
    <location>
        <begin position="449"/>
        <end position="470"/>
    </location>
</feature>
<dbReference type="EMBL" id="LHPF02000032">
    <property type="protein sequence ID" value="PSC68854.1"/>
    <property type="molecule type" value="Genomic_DNA"/>
</dbReference>